<feature type="domain" description="SD-repeat containing protein B" evidence="4">
    <location>
        <begin position="246"/>
        <end position="357"/>
    </location>
</feature>
<evidence type="ECO:0000313" key="5">
    <source>
        <dbReference type="EMBL" id="WZU67685.1"/>
    </source>
</evidence>
<name>A0AAN0M9X6_9RHOB</name>
<dbReference type="GO" id="GO:0005576">
    <property type="term" value="C:extracellular region"/>
    <property type="evidence" value="ECO:0007669"/>
    <property type="project" value="UniProtKB-SubCell"/>
</dbReference>
<dbReference type="SUPFAM" id="SSF117074">
    <property type="entry name" value="Hypothetical protein PA1324"/>
    <property type="match status" value="1"/>
</dbReference>
<dbReference type="InterPro" id="IPR013783">
    <property type="entry name" value="Ig-like_fold"/>
</dbReference>
<dbReference type="RefSeq" id="WP_342076995.1">
    <property type="nucleotide sequence ID" value="NZ_CP151767.2"/>
</dbReference>
<sequence>MTYRHNNNGGGHSHKWMGQDSHYSGRSWGNTHHDNDGHWGKPGHRDVGHWGRDWMDFSHPDFECPPCDGPDAVKIDFEEFRRGEKIQNIDDFVTIEVHRATHCHYGNQTLIPGTGMIFDTGRPSGRDYDLAHNREGKVLIISEDNDSHDPDDNRHGGTVSFDFKSPVSVTELTVIDTEEGGSVDLFDAHGNLIKSIALPHTRDGGVKRVPLDTDDVAHMTITLHGSGAIDDICYVPPAPSASVSGTFFIDENDNAVQDASDSVVANAKVKLLLDGVVVDHTRTDHSGNYRFDDIAPGDDYAVVFVNRDSALTFVAGDVDDDDTIDSDVLFETKAGNGRTATFSLSADEDMQHVDAGLVAANVAPVAADDAATICAEETGIINVLANDTDADDGDSLAVTAVNGVAVDIGDTVTLDSGATVTVNDGGVLSYDSNALVVDGVSAADLLIGTSVSDSFTYTVSDGRGGTDDATVTMTVDGARNTLPDIFNSLPDTAMVVQGGMSIKNGYSSRVDETGDARFDGIRFEAAYCIERDEAFIPNIDVAMNVYGGVAGEFDASLFSNDFVENLDAINWLLNQDFTAKNNGDTTGAGAGQNYTEIEIQHAIWGLTDDNSELMMPEAVGGHYNGTQENIDTLLALAHANGEGFVPGDGDMVTIILDPIQAQANAPVKYRKEDSDYDLASILVIPFEDLSLIC</sequence>
<dbReference type="KEGG" id="yrh:AABB31_22705"/>
<gene>
    <name evidence="5" type="ORF">AABB31_22705</name>
</gene>
<accession>A0AAN0M9X6</accession>
<keyword evidence="6" id="KW-1185">Reference proteome</keyword>
<evidence type="ECO:0000256" key="3">
    <source>
        <dbReference type="ARBA" id="ARBA00022729"/>
    </source>
</evidence>
<evidence type="ECO:0000256" key="1">
    <source>
        <dbReference type="ARBA" id="ARBA00004613"/>
    </source>
</evidence>
<dbReference type="Pfam" id="PF17210">
    <property type="entry name" value="SdrD_B"/>
    <property type="match status" value="1"/>
</dbReference>
<reference evidence="5 6" key="2">
    <citation type="submission" date="2024-08" db="EMBL/GenBank/DDBJ databases">
        <title>Phylogenomic analyses of a clade within the roseobacter group suggest taxonomic reassignments of species of the genera Aestuariivita, Citreicella, Loktanella, Nautella, Pelagibaca, Ruegeria, Thalassobius, Thiobacimonas and Tropicibacter, and the proposal o.</title>
        <authorList>
            <person name="Jeon C.O."/>
        </authorList>
    </citation>
    <scope>NUCLEOTIDE SEQUENCE [LARGE SCALE GENOMIC DNA]</scope>
    <source>
        <strain evidence="5 6">SS1-5</strain>
    </source>
</reference>
<evidence type="ECO:0000256" key="2">
    <source>
        <dbReference type="ARBA" id="ARBA00022525"/>
    </source>
</evidence>
<organism evidence="5 6">
    <name type="scientific">Yoonia rhodophyticola</name>
    <dbReference type="NCBI Taxonomy" id="3137370"/>
    <lineage>
        <taxon>Bacteria</taxon>
        <taxon>Pseudomonadati</taxon>
        <taxon>Pseudomonadota</taxon>
        <taxon>Alphaproteobacteria</taxon>
        <taxon>Rhodobacterales</taxon>
        <taxon>Paracoccaceae</taxon>
        <taxon>Yoonia</taxon>
    </lineage>
</organism>
<dbReference type="Pfam" id="PF17963">
    <property type="entry name" value="Big_9"/>
    <property type="match status" value="1"/>
</dbReference>
<reference evidence="6" key="1">
    <citation type="submission" date="2024-04" db="EMBL/GenBank/DDBJ databases">
        <title>Phylogenomic analyses of a clade within the roseobacter group suggest taxonomic reassignments of species of the genera Aestuariivita, Citreicella, Loktanella, Nautella, Pelagibaca, Ruegeria, Thalassobius, Thiobacimonas and Tropicibacter, and the proposal o.</title>
        <authorList>
            <person name="Jeon C.O."/>
        </authorList>
    </citation>
    <scope>NUCLEOTIDE SEQUENCE [LARGE SCALE GENOMIC DNA]</scope>
    <source>
        <strain evidence="6">SS1-5</strain>
    </source>
</reference>
<dbReference type="InterPro" id="IPR033764">
    <property type="entry name" value="Sdr_B"/>
</dbReference>
<keyword evidence="3" id="KW-0732">Signal</keyword>
<dbReference type="AlphaFoldDB" id="A0AAN0M9X6"/>
<evidence type="ECO:0000259" key="4">
    <source>
        <dbReference type="Pfam" id="PF17210"/>
    </source>
</evidence>
<protein>
    <submittedName>
        <fullName evidence="5">SdrD B-like domain-containing protein</fullName>
    </submittedName>
</protein>
<proteinExistence type="predicted"/>
<dbReference type="Proteomes" id="UP001470809">
    <property type="component" value="Chromosome"/>
</dbReference>
<dbReference type="Gene3D" id="2.60.40.10">
    <property type="entry name" value="Immunoglobulins"/>
    <property type="match status" value="1"/>
</dbReference>
<keyword evidence="2" id="KW-0964">Secreted</keyword>
<dbReference type="EMBL" id="CP151767">
    <property type="protein sequence ID" value="WZU67685.1"/>
    <property type="molecule type" value="Genomic_DNA"/>
</dbReference>
<comment type="subcellular location">
    <subcellularLocation>
        <location evidence="1">Secreted</location>
    </subcellularLocation>
</comment>
<evidence type="ECO:0000313" key="6">
    <source>
        <dbReference type="Proteomes" id="UP001470809"/>
    </source>
</evidence>